<dbReference type="InterPro" id="IPR005330">
    <property type="entry name" value="MHYT_dom"/>
</dbReference>
<evidence type="ECO:0000313" key="3">
    <source>
        <dbReference type="EMBL" id="NDL57521.1"/>
    </source>
</evidence>
<feature type="transmembrane region" description="Helical" evidence="1">
    <location>
        <begin position="91"/>
        <end position="109"/>
    </location>
</feature>
<feature type="transmembrane region" description="Helical" evidence="1">
    <location>
        <begin position="155"/>
        <end position="175"/>
    </location>
</feature>
<keyword evidence="1" id="KW-0472">Membrane</keyword>
<dbReference type="AlphaFoldDB" id="A0A7K3M2J4"/>
<evidence type="ECO:0000256" key="1">
    <source>
        <dbReference type="PROSITE-ProRule" id="PRU00244"/>
    </source>
</evidence>
<feature type="domain" description="MHYT" evidence="2">
    <location>
        <begin position="1"/>
        <end position="179"/>
    </location>
</feature>
<dbReference type="PROSITE" id="PS50924">
    <property type="entry name" value="MHYT"/>
    <property type="match status" value="1"/>
</dbReference>
<accession>A0A7K3M2J4</accession>
<organism evidence="3 4">
    <name type="scientific">Phytoactinopolyspora mesophila</name>
    <dbReference type="NCBI Taxonomy" id="2650750"/>
    <lineage>
        <taxon>Bacteria</taxon>
        <taxon>Bacillati</taxon>
        <taxon>Actinomycetota</taxon>
        <taxon>Actinomycetes</taxon>
        <taxon>Jiangellales</taxon>
        <taxon>Jiangellaceae</taxon>
        <taxon>Phytoactinopolyspora</taxon>
    </lineage>
</organism>
<proteinExistence type="predicted"/>
<comment type="caution">
    <text evidence="3">The sequence shown here is derived from an EMBL/GenBank/DDBJ whole genome shotgun (WGS) entry which is preliminary data.</text>
</comment>
<dbReference type="EMBL" id="WLZY01000003">
    <property type="protein sequence ID" value="NDL57521.1"/>
    <property type="molecule type" value="Genomic_DNA"/>
</dbReference>
<keyword evidence="1" id="KW-1133">Transmembrane helix</keyword>
<reference evidence="3 4" key="1">
    <citation type="submission" date="2019-11" db="EMBL/GenBank/DDBJ databases">
        <authorList>
            <person name="Li X.-J."/>
            <person name="Feng X.-M."/>
        </authorList>
    </citation>
    <scope>NUCLEOTIDE SEQUENCE [LARGE SCALE GENOMIC DNA]</scope>
    <source>
        <strain evidence="3 4">XMNu-373</strain>
    </source>
</reference>
<keyword evidence="4" id="KW-1185">Reference proteome</keyword>
<evidence type="ECO:0000259" key="2">
    <source>
        <dbReference type="PROSITE" id="PS50924"/>
    </source>
</evidence>
<dbReference type="PANTHER" id="PTHR35152">
    <property type="entry name" value="DOMAIN SIGNALLING PROTEIN, PUTATIVE (AFU_ORTHOLOGUE AFUA_5G11310)-RELATED"/>
    <property type="match status" value="1"/>
</dbReference>
<dbReference type="GO" id="GO:0016020">
    <property type="term" value="C:membrane"/>
    <property type="evidence" value="ECO:0007669"/>
    <property type="project" value="UniProtKB-UniRule"/>
</dbReference>
<feature type="transmembrane region" description="Helical" evidence="1">
    <location>
        <begin position="129"/>
        <end position="148"/>
    </location>
</feature>
<evidence type="ECO:0000313" key="4">
    <source>
        <dbReference type="Proteomes" id="UP000460435"/>
    </source>
</evidence>
<name>A0A7K3M2J4_9ACTN</name>
<protein>
    <recommendedName>
        <fullName evidence="2">MHYT domain-containing protein</fullName>
    </recommendedName>
</protein>
<sequence>MACVGAGLGLRCIVRAFATTGLAKQRWLLIGALAIGSGIWTMHLVAILGFGVDGSPVRYDVSLTLLSLVVAILLVAAGVFALGYSSSRVRGAVLGGIGTGAGIVGMHYVGMSAMEIHGTLSYEIPTVVLSAAIAVGVAMAALAVAFLTDSFRGTVLAALLMGAAASATEYAGIAALRLDITPGTSVLPGASAVEFVFPFIVVFGSFLFLSSAFVALSPIRHEPVAAATATAAPSRDSNLAS</sequence>
<feature type="transmembrane region" description="Helical" evidence="1">
    <location>
        <begin position="63"/>
        <end position="84"/>
    </location>
</feature>
<dbReference type="PANTHER" id="PTHR35152:SF1">
    <property type="entry name" value="DOMAIN SIGNALLING PROTEIN, PUTATIVE (AFU_ORTHOLOGUE AFUA_5G11310)-RELATED"/>
    <property type="match status" value="1"/>
</dbReference>
<feature type="transmembrane region" description="Helical" evidence="1">
    <location>
        <begin position="27"/>
        <end position="51"/>
    </location>
</feature>
<dbReference type="Proteomes" id="UP000460435">
    <property type="component" value="Unassembled WGS sequence"/>
</dbReference>
<gene>
    <name evidence="3" type="ORF">F7O44_10590</name>
</gene>
<dbReference type="Pfam" id="PF03707">
    <property type="entry name" value="MHYT"/>
    <property type="match status" value="2"/>
</dbReference>
<keyword evidence="1" id="KW-0812">Transmembrane</keyword>
<feature type="transmembrane region" description="Helical" evidence="1">
    <location>
        <begin position="195"/>
        <end position="216"/>
    </location>
</feature>